<evidence type="ECO:0000256" key="2">
    <source>
        <dbReference type="ARBA" id="ARBA00022491"/>
    </source>
</evidence>
<accession>A0A1T4QYP7</accession>
<dbReference type="Gene3D" id="3.40.50.790">
    <property type="match status" value="1"/>
</dbReference>
<dbReference type="PIRSF" id="PIRSF002155">
    <property type="entry name" value="Ribosomal_L1"/>
    <property type="match status" value="1"/>
</dbReference>
<dbReference type="GO" id="GO:0015934">
    <property type="term" value="C:large ribosomal subunit"/>
    <property type="evidence" value="ECO:0007669"/>
    <property type="project" value="InterPro"/>
</dbReference>
<dbReference type="Gene3D" id="3.30.190.20">
    <property type="match status" value="1"/>
</dbReference>
<evidence type="ECO:0000256" key="5">
    <source>
        <dbReference type="ARBA" id="ARBA00022884"/>
    </source>
</evidence>
<evidence type="ECO:0000256" key="3">
    <source>
        <dbReference type="ARBA" id="ARBA00022730"/>
    </source>
</evidence>
<evidence type="ECO:0000313" key="10">
    <source>
        <dbReference type="EMBL" id="SKA08458.1"/>
    </source>
</evidence>
<dbReference type="InterPro" id="IPR016095">
    <property type="entry name" value="Ribosomal_uL1_3-a/b-sand"/>
</dbReference>
<keyword evidence="6 9" id="KW-0689">Ribosomal protein</keyword>
<keyword evidence="11" id="KW-1185">Reference proteome</keyword>
<dbReference type="GO" id="GO:0006412">
    <property type="term" value="P:translation"/>
    <property type="evidence" value="ECO:0007669"/>
    <property type="project" value="UniProtKB-UniRule"/>
</dbReference>
<evidence type="ECO:0000313" key="11">
    <source>
        <dbReference type="Proteomes" id="UP000190625"/>
    </source>
</evidence>
<comment type="subunit">
    <text evidence="9">Part of the 50S ribosomal subunit.</text>
</comment>
<dbReference type="PANTHER" id="PTHR36427:SF3">
    <property type="entry name" value="LARGE RIBOSOMAL SUBUNIT PROTEIN UL1M"/>
    <property type="match status" value="1"/>
</dbReference>
<comment type="similarity">
    <text evidence="1 9">Belongs to the universal ribosomal protein uL1 family.</text>
</comment>
<dbReference type="HAMAP" id="MF_01318_B">
    <property type="entry name" value="Ribosomal_uL1_B"/>
    <property type="match status" value="1"/>
</dbReference>
<comment type="function">
    <text evidence="9">Binds directly to 23S rRNA. The L1 stalk is quite mobile in the ribosome, and is involved in E site tRNA release.</text>
</comment>
<evidence type="ECO:0000256" key="7">
    <source>
        <dbReference type="ARBA" id="ARBA00023274"/>
    </source>
</evidence>
<dbReference type="SUPFAM" id="SSF56808">
    <property type="entry name" value="Ribosomal protein L1"/>
    <property type="match status" value="1"/>
</dbReference>
<dbReference type="RefSeq" id="WP_078811123.1">
    <property type="nucleotide sequence ID" value="NZ_FUWM01000035.1"/>
</dbReference>
<organism evidence="10 11">
    <name type="scientific">Selenihalanaerobacter shriftii</name>
    <dbReference type="NCBI Taxonomy" id="142842"/>
    <lineage>
        <taxon>Bacteria</taxon>
        <taxon>Bacillati</taxon>
        <taxon>Bacillota</taxon>
        <taxon>Clostridia</taxon>
        <taxon>Halanaerobiales</taxon>
        <taxon>Halobacteroidaceae</taxon>
        <taxon>Selenihalanaerobacter</taxon>
    </lineage>
</organism>
<keyword evidence="2 9" id="KW-0678">Repressor</keyword>
<dbReference type="STRING" id="142842.SAMN02745118_02739"/>
<protein>
    <recommendedName>
        <fullName evidence="8 9">Large ribosomal subunit protein uL1</fullName>
    </recommendedName>
</protein>
<dbReference type="PANTHER" id="PTHR36427">
    <property type="entry name" value="54S RIBOSOMAL PROTEIN L1, MITOCHONDRIAL"/>
    <property type="match status" value="1"/>
</dbReference>
<dbReference type="Pfam" id="PF00687">
    <property type="entry name" value="Ribosomal_L1"/>
    <property type="match status" value="1"/>
</dbReference>
<dbReference type="GO" id="GO:0000049">
    <property type="term" value="F:tRNA binding"/>
    <property type="evidence" value="ECO:0007669"/>
    <property type="project" value="UniProtKB-KW"/>
</dbReference>
<dbReference type="InterPro" id="IPR023674">
    <property type="entry name" value="Ribosomal_uL1-like"/>
</dbReference>
<name>A0A1T4QYP7_9FIRM</name>
<dbReference type="GO" id="GO:0006417">
    <property type="term" value="P:regulation of translation"/>
    <property type="evidence" value="ECO:0007669"/>
    <property type="project" value="UniProtKB-KW"/>
</dbReference>
<keyword evidence="7 9" id="KW-0687">Ribonucleoprotein</keyword>
<dbReference type="InterPro" id="IPR002143">
    <property type="entry name" value="Ribosomal_uL1"/>
</dbReference>
<keyword evidence="4 9" id="KW-0810">Translation regulation</keyword>
<comment type="function">
    <text evidence="9">Protein L1 is also a translational repressor protein, it controls the translation of the L11 operon by binding to its mRNA.</text>
</comment>
<keyword evidence="5 9" id="KW-0694">RNA-binding</keyword>
<keyword evidence="9" id="KW-0820">tRNA-binding</keyword>
<evidence type="ECO:0000256" key="1">
    <source>
        <dbReference type="ARBA" id="ARBA00010531"/>
    </source>
</evidence>
<evidence type="ECO:0000256" key="8">
    <source>
        <dbReference type="ARBA" id="ARBA00035241"/>
    </source>
</evidence>
<dbReference type="OrthoDB" id="9803740at2"/>
<dbReference type="GO" id="GO:0003735">
    <property type="term" value="F:structural constituent of ribosome"/>
    <property type="evidence" value="ECO:0007669"/>
    <property type="project" value="InterPro"/>
</dbReference>
<dbReference type="EMBL" id="FUWM01000035">
    <property type="protein sequence ID" value="SKA08458.1"/>
    <property type="molecule type" value="Genomic_DNA"/>
</dbReference>
<evidence type="ECO:0000256" key="6">
    <source>
        <dbReference type="ARBA" id="ARBA00022980"/>
    </source>
</evidence>
<sequence length="231" mass="24922">MSNRYEDSLDKVDRDKTYVLKDALELTKETATANFDETIELAMKLGIDTNKNDQQLRGALVLPNGTGQEVKVAVFAKGEKAKEAEEAGADVVGSDDLIEKVDEGWLDFDVAVATPDMMGDVGRLGRILGPQGLMPNPKVGTVTFDLEKAIKEIKAGKIEYRADKDGNVHAPIGKASFDVEDLAGNAKAIFDEVMRARPIGAKGRYVLNITLSSTMGPGIKVTPEAARDVIE</sequence>
<dbReference type="FunFam" id="3.40.50.790:FF:000001">
    <property type="entry name" value="50S ribosomal protein L1"/>
    <property type="match status" value="1"/>
</dbReference>
<dbReference type="CDD" id="cd00403">
    <property type="entry name" value="Ribosomal_L1"/>
    <property type="match status" value="1"/>
</dbReference>
<evidence type="ECO:0000256" key="9">
    <source>
        <dbReference type="HAMAP-Rule" id="MF_01318"/>
    </source>
</evidence>
<dbReference type="InterPro" id="IPR005878">
    <property type="entry name" value="Ribosom_uL1_bac-type"/>
</dbReference>
<gene>
    <name evidence="9" type="primary">rplA</name>
    <name evidence="10" type="ORF">SAMN02745118_02739</name>
</gene>
<evidence type="ECO:0000256" key="4">
    <source>
        <dbReference type="ARBA" id="ARBA00022845"/>
    </source>
</evidence>
<dbReference type="GO" id="GO:0019843">
    <property type="term" value="F:rRNA binding"/>
    <property type="evidence" value="ECO:0007669"/>
    <property type="project" value="UniProtKB-UniRule"/>
</dbReference>
<dbReference type="AlphaFoldDB" id="A0A1T4QYP7"/>
<dbReference type="Proteomes" id="UP000190625">
    <property type="component" value="Unassembled WGS sequence"/>
</dbReference>
<keyword evidence="3 9" id="KW-0699">rRNA-binding</keyword>
<dbReference type="InterPro" id="IPR028364">
    <property type="entry name" value="Ribosomal_uL1/biogenesis"/>
</dbReference>
<proteinExistence type="inferred from homology"/>
<reference evidence="11" key="1">
    <citation type="submission" date="2017-02" db="EMBL/GenBank/DDBJ databases">
        <authorList>
            <person name="Varghese N."/>
            <person name="Submissions S."/>
        </authorList>
    </citation>
    <scope>NUCLEOTIDE SEQUENCE [LARGE SCALE GENOMIC DNA]</scope>
    <source>
        <strain evidence="11">ATCC BAA-73</strain>
    </source>
</reference>
<dbReference type="NCBIfam" id="TIGR01169">
    <property type="entry name" value="rplA_bact"/>
    <property type="match status" value="1"/>
</dbReference>